<organism evidence="1 2">
    <name type="scientific">Nakamurella panacisegetis</name>
    <dbReference type="NCBI Taxonomy" id="1090615"/>
    <lineage>
        <taxon>Bacteria</taxon>
        <taxon>Bacillati</taxon>
        <taxon>Actinomycetota</taxon>
        <taxon>Actinomycetes</taxon>
        <taxon>Nakamurellales</taxon>
        <taxon>Nakamurellaceae</taxon>
        <taxon>Nakamurella</taxon>
    </lineage>
</organism>
<dbReference type="OrthoDB" id="1666512at2"/>
<dbReference type="STRING" id="1090615.SAMN04515671_1549"/>
<dbReference type="AlphaFoldDB" id="A0A1H0L5T9"/>
<dbReference type="InterPro" id="IPR036412">
    <property type="entry name" value="HAD-like_sf"/>
</dbReference>
<evidence type="ECO:0000313" key="1">
    <source>
        <dbReference type="EMBL" id="SDO63619.1"/>
    </source>
</evidence>
<sequence length="291" mass="31557">MTSAPAGTNGRTTMIASDLDRTLIYSPSALQLATTDETSPNLVSVEILEGRPHSFTSLTATRRLAELARIATFVPTTTRTMAQYQRVRFPGVTPKYAITSNGGHILVDGQPDEAWHRSTESAIAACDATLADVKHELRARSQEDWAIKRRVGDDLFCYIVVDLVRLPDGFIESWTQWCGERGWKVSVQGRKIYAIPKPLSKERAVLAVARRVGADHVVAAGDGALDSGFLMAADAGIRPPHGELAALGWEHPTVRIADRIGVLAADDITAWFAEQVQLASSLFPAEVVAAQ</sequence>
<dbReference type="Proteomes" id="UP000198741">
    <property type="component" value="Chromosome I"/>
</dbReference>
<dbReference type="InterPro" id="IPR023214">
    <property type="entry name" value="HAD_sf"/>
</dbReference>
<evidence type="ECO:0008006" key="3">
    <source>
        <dbReference type="Google" id="ProtNLM"/>
    </source>
</evidence>
<dbReference type="SUPFAM" id="SSF56784">
    <property type="entry name" value="HAD-like"/>
    <property type="match status" value="1"/>
</dbReference>
<evidence type="ECO:0000313" key="2">
    <source>
        <dbReference type="Proteomes" id="UP000198741"/>
    </source>
</evidence>
<accession>A0A1H0L5T9</accession>
<name>A0A1H0L5T9_9ACTN</name>
<reference evidence="1 2" key="1">
    <citation type="submission" date="2016-10" db="EMBL/GenBank/DDBJ databases">
        <authorList>
            <person name="de Groot N.N."/>
        </authorList>
    </citation>
    <scope>NUCLEOTIDE SEQUENCE [LARGE SCALE GENOMIC DNA]</scope>
    <source>
        <strain evidence="2">P4-7,KCTC 19426,CECT 7604</strain>
    </source>
</reference>
<dbReference type="Gene3D" id="3.40.50.1000">
    <property type="entry name" value="HAD superfamily/HAD-like"/>
    <property type="match status" value="1"/>
</dbReference>
<dbReference type="EMBL" id="LT629710">
    <property type="protein sequence ID" value="SDO63619.1"/>
    <property type="molecule type" value="Genomic_DNA"/>
</dbReference>
<gene>
    <name evidence="1" type="ORF">SAMN04515671_1549</name>
</gene>
<protein>
    <recommendedName>
        <fullName evidence="3">Hydroxymethylpyrimidine pyrophosphatase</fullName>
    </recommendedName>
</protein>
<keyword evidence="2" id="KW-1185">Reference proteome</keyword>
<dbReference type="RefSeq" id="WP_090475460.1">
    <property type="nucleotide sequence ID" value="NZ_LT629710.1"/>
</dbReference>
<proteinExistence type="predicted"/>